<reference evidence="9 10" key="1">
    <citation type="submission" date="2018-06" db="EMBL/GenBank/DDBJ databases">
        <title>The Genome of Cuscuta australis (Dodder) Provides Insight into the Evolution of Plant Parasitism.</title>
        <authorList>
            <person name="Liu H."/>
        </authorList>
    </citation>
    <scope>NUCLEOTIDE SEQUENCE [LARGE SCALE GENOMIC DNA]</scope>
    <source>
        <strain evidence="10">cv. Yunnan</strain>
        <tissue evidence="9">Vines</tissue>
    </source>
</reference>
<keyword evidence="2" id="KW-0805">Transcription regulation</keyword>
<keyword evidence="5" id="KW-0539">Nucleus</keyword>
<evidence type="ECO:0000256" key="4">
    <source>
        <dbReference type="ARBA" id="ARBA00023163"/>
    </source>
</evidence>
<feature type="compositionally biased region" description="Basic residues" evidence="7">
    <location>
        <begin position="36"/>
        <end position="47"/>
    </location>
</feature>
<dbReference type="SUPFAM" id="SSF47459">
    <property type="entry name" value="HLH, helix-loop-helix DNA-binding domain"/>
    <property type="match status" value="1"/>
</dbReference>
<dbReference type="InterPro" id="IPR036638">
    <property type="entry name" value="HLH_DNA-bd_sf"/>
</dbReference>
<name>A0A328D9Q6_9ASTE</name>
<dbReference type="GO" id="GO:0005634">
    <property type="term" value="C:nucleus"/>
    <property type="evidence" value="ECO:0007669"/>
    <property type="project" value="UniProtKB-SubCell"/>
</dbReference>
<keyword evidence="3" id="KW-0238">DNA-binding</keyword>
<organism evidence="9 10">
    <name type="scientific">Cuscuta australis</name>
    <dbReference type="NCBI Taxonomy" id="267555"/>
    <lineage>
        <taxon>Eukaryota</taxon>
        <taxon>Viridiplantae</taxon>
        <taxon>Streptophyta</taxon>
        <taxon>Embryophyta</taxon>
        <taxon>Tracheophyta</taxon>
        <taxon>Spermatophyta</taxon>
        <taxon>Magnoliopsida</taxon>
        <taxon>eudicotyledons</taxon>
        <taxon>Gunneridae</taxon>
        <taxon>Pentapetalae</taxon>
        <taxon>asterids</taxon>
        <taxon>lamiids</taxon>
        <taxon>Solanales</taxon>
        <taxon>Convolvulaceae</taxon>
        <taxon>Cuscuteae</taxon>
        <taxon>Cuscuta</taxon>
        <taxon>Cuscuta subgen. Grammica</taxon>
        <taxon>Cuscuta sect. Cleistogrammica</taxon>
    </lineage>
</organism>
<dbReference type="EMBL" id="NQVE01000190">
    <property type="protein sequence ID" value="RAL41168.1"/>
    <property type="molecule type" value="Genomic_DNA"/>
</dbReference>
<accession>A0A328D9Q6</accession>
<protein>
    <recommendedName>
        <fullName evidence="8">BHLH domain-containing protein</fullName>
    </recommendedName>
</protein>
<dbReference type="Gene3D" id="4.10.280.10">
    <property type="entry name" value="Helix-loop-helix DNA-binding domain"/>
    <property type="match status" value="1"/>
</dbReference>
<evidence type="ECO:0000256" key="3">
    <source>
        <dbReference type="ARBA" id="ARBA00023125"/>
    </source>
</evidence>
<evidence type="ECO:0000256" key="6">
    <source>
        <dbReference type="SAM" id="Coils"/>
    </source>
</evidence>
<evidence type="ECO:0000313" key="9">
    <source>
        <dbReference type="EMBL" id="RAL41168.1"/>
    </source>
</evidence>
<sequence length="233" mass="25882">MDSDSPVAPVIEDDNDNDNDNTPSDRVLSRDDPTKKKYKKVPKRVHKAEREKMKRDHLNDLFLSLANALELSEQVNGKASILAETTRNVKDLLAQIEQLRRENAALLSESQYVSVEKTELEEENSALKLKISELRREINERASESNLDLNIAPPESEEHQKAQMMMNPVYIYPIAPTVGSPSAPHTAAGVSKPLARYASPADEAWSAQILGERPRVLGEELQVGGENSGFAVL</sequence>
<feature type="region of interest" description="Disordered" evidence="7">
    <location>
        <begin position="1"/>
        <end position="52"/>
    </location>
</feature>
<dbReference type="GO" id="GO:0046983">
    <property type="term" value="F:protein dimerization activity"/>
    <property type="evidence" value="ECO:0007669"/>
    <property type="project" value="InterPro"/>
</dbReference>
<evidence type="ECO:0000313" key="10">
    <source>
        <dbReference type="Proteomes" id="UP000249390"/>
    </source>
</evidence>
<keyword evidence="10" id="KW-1185">Reference proteome</keyword>
<dbReference type="GO" id="GO:0003677">
    <property type="term" value="F:DNA binding"/>
    <property type="evidence" value="ECO:0007669"/>
    <property type="project" value="UniProtKB-KW"/>
</dbReference>
<dbReference type="AlphaFoldDB" id="A0A328D9Q6"/>
<dbReference type="PROSITE" id="PS50888">
    <property type="entry name" value="BHLH"/>
    <property type="match status" value="1"/>
</dbReference>
<feature type="coiled-coil region" evidence="6">
    <location>
        <begin position="82"/>
        <end position="144"/>
    </location>
</feature>
<dbReference type="Pfam" id="PF23177">
    <property type="entry name" value="bHLH_IRO3"/>
    <property type="match status" value="1"/>
</dbReference>
<evidence type="ECO:0000256" key="7">
    <source>
        <dbReference type="SAM" id="MobiDB-lite"/>
    </source>
</evidence>
<comment type="caution">
    <text evidence="9">The sequence shown here is derived from an EMBL/GenBank/DDBJ whole genome shotgun (WGS) entry which is preliminary data.</text>
</comment>
<dbReference type="PANTHER" id="PTHR47075">
    <property type="entry name" value="TRANSCRIPTION FACTOR BHLH47"/>
    <property type="match status" value="1"/>
</dbReference>
<evidence type="ECO:0000256" key="1">
    <source>
        <dbReference type="ARBA" id="ARBA00004123"/>
    </source>
</evidence>
<dbReference type="InterPro" id="IPR011598">
    <property type="entry name" value="bHLH_dom"/>
</dbReference>
<feature type="domain" description="BHLH" evidence="8">
    <location>
        <begin position="42"/>
        <end position="92"/>
    </location>
</feature>
<proteinExistence type="predicted"/>
<dbReference type="Proteomes" id="UP000249390">
    <property type="component" value="Unassembled WGS sequence"/>
</dbReference>
<dbReference type="PANTHER" id="PTHR47075:SF10">
    <property type="entry name" value="TRANSCRIPTION FACTOR BHLH47-LIKE"/>
    <property type="match status" value="1"/>
</dbReference>
<evidence type="ECO:0000256" key="2">
    <source>
        <dbReference type="ARBA" id="ARBA00023015"/>
    </source>
</evidence>
<comment type="subcellular location">
    <subcellularLocation>
        <location evidence="1">Nucleus</location>
    </subcellularLocation>
</comment>
<evidence type="ECO:0000256" key="5">
    <source>
        <dbReference type="ARBA" id="ARBA00023242"/>
    </source>
</evidence>
<keyword evidence="6" id="KW-0175">Coiled coil</keyword>
<evidence type="ECO:0000259" key="8">
    <source>
        <dbReference type="PROSITE" id="PS50888"/>
    </source>
</evidence>
<dbReference type="InterPro" id="IPR057075">
    <property type="entry name" value="bHLH_IRO3"/>
</dbReference>
<keyword evidence="4" id="KW-0804">Transcription</keyword>
<gene>
    <name evidence="9" type="ORF">DM860_017717</name>
</gene>